<evidence type="ECO:0000313" key="1">
    <source>
        <dbReference type="EMBL" id="AZI44360.1"/>
    </source>
</evidence>
<reference evidence="1 2" key="1">
    <citation type="submission" date="2018-11" db="EMBL/GenBank/DDBJ databases">
        <title>Deinococcus shelandsis sp. nov., isolated from South Shetland Islands soil of Antarctica.</title>
        <authorList>
            <person name="Tian J."/>
        </authorList>
    </citation>
    <scope>NUCLEOTIDE SEQUENCE [LARGE SCALE GENOMIC DNA]</scope>
    <source>
        <strain evidence="1 2">S14-83T</strain>
    </source>
</reference>
<organism evidence="1 2">
    <name type="scientific">Deinococcus psychrotolerans</name>
    <dbReference type="NCBI Taxonomy" id="2489213"/>
    <lineage>
        <taxon>Bacteria</taxon>
        <taxon>Thermotogati</taxon>
        <taxon>Deinococcota</taxon>
        <taxon>Deinococci</taxon>
        <taxon>Deinococcales</taxon>
        <taxon>Deinococcaceae</taxon>
        <taxon>Deinococcus</taxon>
    </lineage>
</organism>
<dbReference type="RefSeq" id="WP_124873924.1">
    <property type="nucleotide sequence ID" value="NZ_CP034184.1"/>
</dbReference>
<dbReference type="Proteomes" id="UP000276417">
    <property type="component" value="Chromosome 2"/>
</dbReference>
<dbReference type="EMBL" id="CP034184">
    <property type="protein sequence ID" value="AZI44360.1"/>
    <property type="molecule type" value="Genomic_DNA"/>
</dbReference>
<gene>
    <name evidence="1" type="ORF">EHF33_15880</name>
</gene>
<dbReference type="KEGG" id="dph:EHF33_15880"/>
<protein>
    <submittedName>
        <fullName evidence="1">Uncharacterized protein</fullName>
    </submittedName>
</protein>
<dbReference type="AlphaFoldDB" id="A0A3G8YHN9"/>
<accession>A0A3G8YHN9</accession>
<sequence>MNLAAASGFANDVLSAFSHAQHVFTDPIFLARFALSAIEVAAAPDDESKRGAAQGAVLRLQREFK</sequence>
<evidence type="ECO:0000313" key="2">
    <source>
        <dbReference type="Proteomes" id="UP000276417"/>
    </source>
</evidence>
<keyword evidence="2" id="KW-1185">Reference proteome</keyword>
<name>A0A3G8YHN9_9DEIO</name>
<proteinExistence type="predicted"/>